<proteinExistence type="inferred from homology"/>
<accession>A0AAV5CTE2</accession>
<dbReference type="PANTHER" id="PTHR10540:SF7">
    <property type="entry name" value="26S PROTEASOME NON-ATPASE REGULATORY SUBUNIT 7"/>
    <property type="match status" value="1"/>
</dbReference>
<reference evidence="4" key="1">
    <citation type="journal article" date="2018" name="DNA Res.">
        <title>Multiple hybrid de novo genome assembly of finger millet, an orphan allotetraploid crop.</title>
        <authorList>
            <person name="Hatakeyama M."/>
            <person name="Aluri S."/>
            <person name="Balachadran M.T."/>
            <person name="Sivarajan S.R."/>
            <person name="Patrignani A."/>
            <person name="Gruter S."/>
            <person name="Poveda L."/>
            <person name="Shimizu-Inatsugi R."/>
            <person name="Baeten J."/>
            <person name="Francoijs K.J."/>
            <person name="Nataraja K.N."/>
            <person name="Reddy Y.A.N."/>
            <person name="Phadnis S."/>
            <person name="Ravikumar R.L."/>
            <person name="Schlapbach R."/>
            <person name="Sreeman S.M."/>
            <person name="Shimizu K.K."/>
        </authorList>
    </citation>
    <scope>NUCLEOTIDE SEQUENCE</scope>
</reference>
<dbReference type="InterPro" id="IPR037518">
    <property type="entry name" value="MPN"/>
</dbReference>
<dbReference type="InterPro" id="IPR033858">
    <property type="entry name" value="MPN_RPN7_8"/>
</dbReference>
<dbReference type="SMART" id="SM00232">
    <property type="entry name" value="JAB_MPN"/>
    <property type="match status" value="1"/>
</dbReference>
<name>A0AAV5CTE2_ELECO</name>
<dbReference type="InterPro" id="IPR000555">
    <property type="entry name" value="JAMM/MPN+_dom"/>
</dbReference>
<evidence type="ECO:0000256" key="2">
    <source>
        <dbReference type="ARBA" id="ARBA00022942"/>
    </source>
</evidence>
<evidence type="ECO:0000259" key="3">
    <source>
        <dbReference type="PROSITE" id="PS50249"/>
    </source>
</evidence>
<evidence type="ECO:0000256" key="1">
    <source>
        <dbReference type="ARBA" id="ARBA00008568"/>
    </source>
</evidence>
<dbReference type="GO" id="GO:0008237">
    <property type="term" value="F:metallopeptidase activity"/>
    <property type="evidence" value="ECO:0007669"/>
    <property type="project" value="InterPro"/>
</dbReference>
<dbReference type="Pfam" id="PF01398">
    <property type="entry name" value="JAB"/>
    <property type="match status" value="2"/>
</dbReference>
<keyword evidence="2" id="KW-0647">Proteasome</keyword>
<dbReference type="AlphaFoldDB" id="A0AAV5CTE2"/>
<dbReference type="Proteomes" id="UP001054889">
    <property type="component" value="Unassembled WGS sequence"/>
</dbReference>
<dbReference type="EMBL" id="BQKI01000009">
    <property type="protein sequence ID" value="GJN01445.1"/>
    <property type="molecule type" value="Genomic_DNA"/>
</dbReference>
<evidence type="ECO:0000313" key="5">
    <source>
        <dbReference type="Proteomes" id="UP001054889"/>
    </source>
</evidence>
<dbReference type="PANTHER" id="PTHR10540">
    <property type="entry name" value="EUKARYOTIC TRANSLATION INITIATION FACTOR 3 SUBUNIT F-RELATED"/>
    <property type="match status" value="1"/>
</dbReference>
<comment type="caution">
    <text evidence="4">The sequence shown here is derived from an EMBL/GenBank/DDBJ whole genome shotgun (WGS) entry which is preliminary data.</text>
</comment>
<keyword evidence="5" id="KW-1185">Reference proteome</keyword>
<reference evidence="4" key="2">
    <citation type="submission" date="2021-12" db="EMBL/GenBank/DDBJ databases">
        <title>Resequencing data analysis of finger millet.</title>
        <authorList>
            <person name="Hatakeyama M."/>
            <person name="Aluri S."/>
            <person name="Balachadran M.T."/>
            <person name="Sivarajan S.R."/>
            <person name="Poveda L."/>
            <person name="Shimizu-Inatsugi R."/>
            <person name="Schlapbach R."/>
            <person name="Sreeman S.M."/>
            <person name="Shimizu K.K."/>
        </authorList>
    </citation>
    <scope>NUCLEOTIDE SEQUENCE</scope>
</reference>
<dbReference type="CDD" id="cd08062">
    <property type="entry name" value="MPN_RPN7_8"/>
    <property type="match status" value="1"/>
</dbReference>
<comment type="similarity">
    <text evidence="1">Belongs to the peptidase M67A family.</text>
</comment>
<evidence type="ECO:0000313" key="4">
    <source>
        <dbReference type="EMBL" id="GJN01445.1"/>
    </source>
</evidence>
<protein>
    <recommendedName>
        <fullName evidence="3">MPN domain-containing protein</fullName>
    </recommendedName>
</protein>
<dbReference type="PROSITE" id="PS50249">
    <property type="entry name" value="MPN"/>
    <property type="match status" value="1"/>
</dbReference>
<sequence>MDVVKAAQLSGRTLERVVVHPLVLLSIVDHYNRVARDTRKRVVGVLLGTSSRGSVDVTNSYAGKGPRLYPQLGLAAALASPMPFEEDDKDPRIWFLDHNYHESMFSMFKRINAKEHVVGWYSTGPKLRENDLDVHALFNNYVPNPVLVIIDVQPKELGIPTKAYYAVEEVKENATQKSQKVFVHVPSEIAAHEVEEIGVEHLLRDVKDTTISTLATEVGGKLAALKGLDARLREIRSYLDLVIERKLPLNHEILYHLQDVFNLLPNLNVNELIKAFAVKTNDMMLVIYLSSLIRSVIALHNLINNKMLNKEHERAEDSKPTAIPTAAGS</sequence>
<gene>
    <name evidence="4" type="primary">ga18712</name>
    <name evidence="4" type="ORF">PR202_ga18712</name>
</gene>
<dbReference type="GO" id="GO:0005838">
    <property type="term" value="C:proteasome regulatory particle"/>
    <property type="evidence" value="ECO:0007669"/>
    <property type="project" value="InterPro"/>
</dbReference>
<organism evidence="4 5">
    <name type="scientific">Eleusine coracana subsp. coracana</name>
    <dbReference type="NCBI Taxonomy" id="191504"/>
    <lineage>
        <taxon>Eukaryota</taxon>
        <taxon>Viridiplantae</taxon>
        <taxon>Streptophyta</taxon>
        <taxon>Embryophyta</taxon>
        <taxon>Tracheophyta</taxon>
        <taxon>Spermatophyta</taxon>
        <taxon>Magnoliopsida</taxon>
        <taxon>Liliopsida</taxon>
        <taxon>Poales</taxon>
        <taxon>Poaceae</taxon>
        <taxon>PACMAD clade</taxon>
        <taxon>Chloridoideae</taxon>
        <taxon>Cynodonteae</taxon>
        <taxon>Eleusininae</taxon>
        <taxon>Eleusine</taxon>
    </lineage>
</organism>
<dbReference type="InterPro" id="IPR024969">
    <property type="entry name" value="EIF3F/CSN6-like_C"/>
</dbReference>
<dbReference type="Gene3D" id="3.40.140.10">
    <property type="entry name" value="Cytidine Deaminase, domain 2"/>
    <property type="match status" value="1"/>
</dbReference>
<feature type="domain" description="MPN" evidence="3">
    <location>
        <begin position="17"/>
        <end position="173"/>
    </location>
</feature>
<dbReference type="Pfam" id="PF13012">
    <property type="entry name" value="MitMem_reg"/>
    <property type="match status" value="1"/>
</dbReference>
<dbReference type="GO" id="GO:0043161">
    <property type="term" value="P:proteasome-mediated ubiquitin-dependent protein catabolic process"/>
    <property type="evidence" value="ECO:0007669"/>
    <property type="project" value="TreeGrafter"/>
</dbReference>